<name>A0A9J5Z661_SOLCO</name>
<evidence type="ECO:0000313" key="1">
    <source>
        <dbReference type="EMBL" id="KAG5606948.1"/>
    </source>
</evidence>
<dbReference type="Proteomes" id="UP000824120">
    <property type="component" value="Chromosome 5"/>
</dbReference>
<proteinExistence type="predicted"/>
<organism evidence="1 2">
    <name type="scientific">Solanum commersonii</name>
    <name type="common">Commerson's wild potato</name>
    <name type="synonym">Commerson's nightshade</name>
    <dbReference type="NCBI Taxonomy" id="4109"/>
    <lineage>
        <taxon>Eukaryota</taxon>
        <taxon>Viridiplantae</taxon>
        <taxon>Streptophyta</taxon>
        <taxon>Embryophyta</taxon>
        <taxon>Tracheophyta</taxon>
        <taxon>Spermatophyta</taxon>
        <taxon>Magnoliopsida</taxon>
        <taxon>eudicotyledons</taxon>
        <taxon>Gunneridae</taxon>
        <taxon>Pentapetalae</taxon>
        <taxon>asterids</taxon>
        <taxon>lamiids</taxon>
        <taxon>Solanales</taxon>
        <taxon>Solanaceae</taxon>
        <taxon>Solanoideae</taxon>
        <taxon>Solaneae</taxon>
        <taxon>Solanum</taxon>
    </lineage>
</organism>
<sequence length="71" mass="8538">MYVNPVRLKLYVKIPLLDPMWHHHIRCVGTFMLLTMKRYGVKKSWTQLFNIKLSHLYLAKSIYRFADGDLQ</sequence>
<keyword evidence="2" id="KW-1185">Reference proteome</keyword>
<comment type="caution">
    <text evidence="1">The sequence shown here is derived from an EMBL/GenBank/DDBJ whole genome shotgun (WGS) entry which is preliminary data.</text>
</comment>
<gene>
    <name evidence="1" type="ORF">H5410_028440</name>
</gene>
<evidence type="ECO:0000313" key="2">
    <source>
        <dbReference type="Proteomes" id="UP000824120"/>
    </source>
</evidence>
<dbReference type="AlphaFoldDB" id="A0A9J5Z661"/>
<reference evidence="1 2" key="1">
    <citation type="submission" date="2020-09" db="EMBL/GenBank/DDBJ databases">
        <title>De no assembly of potato wild relative species, Solanum commersonii.</title>
        <authorList>
            <person name="Cho K."/>
        </authorList>
    </citation>
    <scope>NUCLEOTIDE SEQUENCE [LARGE SCALE GENOMIC DNA]</scope>
    <source>
        <strain evidence="1">LZ3.2</strain>
        <tissue evidence="1">Leaf</tissue>
    </source>
</reference>
<dbReference type="EMBL" id="JACXVP010000005">
    <property type="protein sequence ID" value="KAG5606948.1"/>
    <property type="molecule type" value="Genomic_DNA"/>
</dbReference>
<accession>A0A9J5Z661</accession>
<protein>
    <submittedName>
        <fullName evidence="1">Uncharacterized protein</fullName>
    </submittedName>
</protein>